<keyword evidence="7" id="KW-1185">Reference proteome</keyword>
<dbReference type="GO" id="GO:0003700">
    <property type="term" value="F:DNA-binding transcription factor activity"/>
    <property type="evidence" value="ECO:0007669"/>
    <property type="project" value="TreeGrafter"/>
</dbReference>
<organism evidence="6 7">
    <name type="scientific">Roseospira visakhapatnamensis</name>
    <dbReference type="NCBI Taxonomy" id="390880"/>
    <lineage>
        <taxon>Bacteria</taxon>
        <taxon>Pseudomonadati</taxon>
        <taxon>Pseudomonadota</taxon>
        <taxon>Alphaproteobacteria</taxon>
        <taxon>Rhodospirillales</taxon>
        <taxon>Rhodospirillaceae</taxon>
        <taxon>Roseospira</taxon>
    </lineage>
</organism>
<dbReference type="PROSITE" id="PS50977">
    <property type="entry name" value="HTH_TETR_2"/>
    <property type="match status" value="1"/>
</dbReference>
<dbReference type="SUPFAM" id="SSF48498">
    <property type="entry name" value="Tetracyclin repressor-like, C-terminal domain"/>
    <property type="match status" value="1"/>
</dbReference>
<accession>A0A7W6RHI5</accession>
<dbReference type="Proteomes" id="UP000554286">
    <property type="component" value="Unassembled WGS sequence"/>
</dbReference>
<dbReference type="RefSeq" id="WP_184048672.1">
    <property type="nucleotide sequence ID" value="NZ_JACIGK010000049.1"/>
</dbReference>
<dbReference type="EMBL" id="JACIGK010000049">
    <property type="protein sequence ID" value="MBB4268096.1"/>
    <property type="molecule type" value="Genomic_DNA"/>
</dbReference>
<evidence type="ECO:0000259" key="5">
    <source>
        <dbReference type="PROSITE" id="PS50977"/>
    </source>
</evidence>
<evidence type="ECO:0000256" key="2">
    <source>
        <dbReference type="ARBA" id="ARBA00023125"/>
    </source>
</evidence>
<dbReference type="Pfam" id="PF13305">
    <property type="entry name" value="TetR_C_33"/>
    <property type="match status" value="1"/>
</dbReference>
<proteinExistence type="predicted"/>
<gene>
    <name evidence="6" type="ORF">GGD89_003751</name>
</gene>
<dbReference type="GO" id="GO:0000976">
    <property type="term" value="F:transcription cis-regulatory region binding"/>
    <property type="evidence" value="ECO:0007669"/>
    <property type="project" value="TreeGrafter"/>
</dbReference>
<dbReference type="PANTHER" id="PTHR30055">
    <property type="entry name" value="HTH-TYPE TRANSCRIPTIONAL REGULATOR RUTR"/>
    <property type="match status" value="1"/>
</dbReference>
<feature type="DNA-binding region" description="H-T-H motif" evidence="4">
    <location>
        <begin position="33"/>
        <end position="52"/>
    </location>
</feature>
<evidence type="ECO:0000256" key="1">
    <source>
        <dbReference type="ARBA" id="ARBA00023015"/>
    </source>
</evidence>
<evidence type="ECO:0000256" key="3">
    <source>
        <dbReference type="ARBA" id="ARBA00023163"/>
    </source>
</evidence>
<keyword evidence="1" id="KW-0805">Transcription regulation</keyword>
<dbReference type="InterPro" id="IPR025996">
    <property type="entry name" value="MT1864/Rv1816-like_C"/>
</dbReference>
<name>A0A7W6RHI5_9PROT</name>
<dbReference type="InterPro" id="IPR050109">
    <property type="entry name" value="HTH-type_TetR-like_transc_reg"/>
</dbReference>
<dbReference type="AlphaFoldDB" id="A0A7W6RHI5"/>
<dbReference type="SUPFAM" id="SSF46689">
    <property type="entry name" value="Homeodomain-like"/>
    <property type="match status" value="1"/>
</dbReference>
<reference evidence="6 7" key="1">
    <citation type="submission" date="2020-08" db="EMBL/GenBank/DDBJ databases">
        <title>Genome sequencing of Purple Non-Sulfur Bacteria from various extreme environments.</title>
        <authorList>
            <person name="Mayer M."/>
        </authorList>
    </citation>
    <scope>NUCLEOTIDE SEQUENCE [LARGE SCALE GENOMIC DNA]</scope>
    <source>
        <strain evidence="6 7">JA131</strain>
    </source>
</reference>
<dbReference type="InterPro" id="IPR001647">
    <property type="entry name" value="HTH_TetR"/>
</dbReference>
<dbReference type="Pfam" id="PF00440">
    <property type="entry name" value="TetR_N"/>
    <property type="match status" value="1"/>
</dbReference>
<evidence type="ECO:0000313" key="7">
    <source>
        <dbReference type="Proteomes" id="UP000554286"/>
    </source>
</evidence>
<dbReference type="PANTHER" id="PTHR30055:SF234">
    <property type="entry name" value="HTH-TYPE TRANSCRIPTIONAL REGULATOR BETI"/>
    <property type="match status" value="1"/>
</dbReference>
<dbReference type="InterPro" id="IPR036271">
    <property type="entry name" value="Tet_transcr_reg_TetR-rel_C_sf"/>
</dbReference>
<sequence length="214" mass="22776">MARPRKDQALDVPTRAVAAALHLLKTHAATDVSLTMVAEAVGCRPPALYGHFHNRAALLHAVHDAGFARLLTAQREAMAQAGSDPRSRLRAASLTYLRFARENPGLYRLMFDPPPRAPPDGAPVTRDPARQALTVLREALVAGQHAGIPPGADPDAAAITLWSLLHGMASLLVLDRVPAAHNRSTDTMITQAVDLVVTRIGAAPPGLRPMASRS</sequence>
<keyword evidence="3" id="KW-0804">Transcription</keyword>
<comment type="caution">
    <text evidence="6">The sequence shown here is derived from an EMBL/GenBank/DDBJ whole genome shotgun (WGS) entry which is preliminary data.</text>
</comment>
<keyword evidence="2 4" id="KW-0238">DNA-binding</keyword>
<evidence type="ECO:0000256" key="4">
    <source>
        <dbReference type="PROSITE-ProRule" id="PRU00335"/>
    </source>
</evidence>
<evidence type="ECO:0000313" key="6">
    <source>
        <dbReference type="EMBL" id="MBB4268096.1"/>
    </source>
</evidence>
<dbReference type="Gene3D" id="1.10.357.10">
    <property type="entry name" value="Tetracycline Repressor, domain 2"/>
    <property type="match status" value="1"/>
</dbReference>
<feature type="domain" description="HTH tetR-type" evidence="5">
    <location>
        <begin position="10"/>
        <end position="70"/>
    </location>
</feature>
<dbReference type="InterPro" id="IPR009057">
    <property type="entry name" value="Homeodomain-like_sf"/>
</dbReference>
<protein>
    <submittedName>
        <fullName evidence="6">AcrR family transcriptional regulator</fullName>
    </submittedName>
</protein>